<accession>A0A8T2PXH6</accession>
<evidence type="ECO:0000313" key="1">
    <source>
        <dbReference type="EMBL" id="KAG9356050.1"/>
    </source>
</evidence>
<name>A0A8T2PXH6_9TELE</name>
<dbReference type="AlphaFoldDB" id="A0A8T2PXH6"/>
<dbReference type="Proteomes" id="UP000824540">
    <property type="component" value="Unassembled WGS sequence"/>
</dbReference>
<keyword evidence="2" id="KW-1185">Reference proteome</keyword>
<evidence type="ECO:0000313" key="2">
    <source>
        <dbReference type="Proteomes" id="UP000824540"/>
    </source>
</evidence>
<sequence>MILEIILVVILVQEGRRQRAPYILLSLRVLRRAPTMVEPDAKLISLRIPFQLFSSSSNLPKTSHVIV</sequence>
<protein>
    <submittedName>
        <fullName evidence="1">Uncharacterized protein</fullName>
    </submittedName>
</protein>
<reference evidence="1" key="1">
    <citation type="thesis" date="2021" institute="BYU ScholarsArchive" country="Provo, UT, USA">
        <title>Applications of and Algorithms for Genome Assembly and Genomic Analyses with an Emphasis on Marine Teleosts.</title>
        <authorList>
            <person name="Pickett B.D."/>
        </authorList>
    </citation>
    <scope>NUCLEOTIDE SEQUENCE</scope>
    <source>
        <strain evidence="1">HI-2016</strain>
    </source>
</reference>
<comment type="caution">
    <text evidence="1">The sequence shown here is derived from an EMBL/GenBank/DDBJ whole genome shotgun (WGS) entry which is preliminary data.</text>
</comment>
<proteinExistence type="predicted"/>
<dbReference type="EMBL" id="JAFBMS010000001">
    <property type="protein sequence ID" value="KAG9356050.1"/>
    <property type="molecule type" value="Genomic_DNA"/>
</dbReference>
<organism evidence="1 2">
    <name type="scientific">Albula glossodonta</name>
    <name type="common">roundjaw bonefish</name>
    <dbReference type="NCBI Taxonomy" id="121402"/>
    <lineage>
        <taxon>Eukaryota</taxon>
        <taxon>Metazoa</taxon>
        <taxon>Chordata</taxon>
        <taxon>Craniata</taxon>
        <taxon>Vertebrata</taxon>
        <taxon>Euteleostomi</taxon>
        <taxon>Actinopterygii</taxon>
        <taxon>Neopterygii</taxon>
        <taxon>Teleostei</taxon>
        <taxon>Albuliformes</taxon>
        <taxon>Albulidae</taxon>
        <taxon>Albula</taxon>
    </lineage>
</organism>
<gene>
    <name evidence="1" type="ORF">JZ751_000894</name>
</gene>